<dbReference type="Pfam" id="PF00877">
    <property type="entry name" value="NLPC_P60"/>
    <property type="match status" value="1"/>
</dbReference>
<dbReference type="Proteomes" id="UP000664779">
    <property type="component" value="Unassembled WGS sequence"/>
</dbReference>
<dbReference type="AlphaFoldDB" id="A0A939EP05"/>
<keyword evidence="4" id="KW-0788">Thiol protease</keyword>
<dbReference type="SUPFAM" id="SSF54001">
    <property type="entry name" value="Cysteine proteinases"/>
    <property type="match status" value="1"/>
</dbReference>
<evidence type="ECO:0000259" key="5">
    <source>
        <dbReference type="PROSITE" id="PS51935"/>
    </source>
</evidence>
<evidence type="ECO:0000313" key="6">
    <source>
        <dbReference type="EMBL" id="MBO0346049.1"/>
    </source>
</evidence>
<evidence type="ECO:0000256" key="4">
    <source>
        <dbReference type="ARBA" id="ARBA00022807"/>
    </source>
</evidence>
<dbReference type="RefSeq" id="WP_206941212.1">
    <property type="nucleotide sequence ID" value="NZ_JAFLNF010000005.1"/>
</dbReference>
<name>A0A939EP05_9HYPH</name>
<dbReference type="EMBL" id="JAFLNF010000005">
    <property type="protein sequence ID" value="MBO0346049.1"/>
    <property type="molecule type" value="Genomic_DNA"/>
</dbReference>
<dbReference type="NCBIfam" id="TIGR02219">
    <property type="entry name" value="phage_NlpC_fam"/>
    <property type="match status" value="1"/>
</dbReference>
<accession>A0A939EP05</accession>
<comment type="caution">
    <text evidence="6">The sequence shown here is derived from an EMBL/GenBank/DDBJ whole genome shotgun (WGS) entry which is preliminary data.</text>
</comment>
<keyword evidence="2" id="KW-0645">Protease</keyword>
<dbReference type="GO" id="GO:0006508">
    <property type="term" value="P:proteolysis"/>
    <property type="evidence" value="ECO:0007669"/>
    <property type="project" value="UniProtKB-KW"/>
</dbReference>
<proteinExistence type="inferred from homology"/>
<evidence type="ECO:0000256" key="1">
    <source>
        <dbReference type="ARBA" id="ARBA00007074"/>
    </source>
</evidence>
<sequence length="155" mass="17140">MSPHKQENGFRSQIIKEARSWIGTPYVHQAATKGSGCDCLGLVRGVWREVMGSEPETPPPYTRDWAERSGRETLKDAASRHMEAVPVDRAGPGDVLLFAFRSGLPAKHCAILTTPIDDPAPRIIHAHEHLPVAEVALVPGWRRKIRFAFRFPGAA</sequence>
<dbReference type="InterPro" id="IPR000064">
    <property type="entry name" value="NLP_P60_dom"/>
</dbReference>
<organism evidence="6 7">
    <name type="scientific">Roseibium limicola</name>
    <dbReference type="NCBI Taxonomy" id="2816037"/>
    <lineage>
        <taxon>Bacteria</taxon>
        <taxon>Pseudomonadati</taxon>
        <taxon>Pseudomonadota</taxon>
        <taxon>Alphaproteobacteria</taxon>
        <taxon>Hyphomicrobiales</taxon>
        <taxon>Stappiaceae</taxon>
        <taxon>Roseibium</taxon>
    </lineage>
</organism>
<gene>
    <name evidence="6" type="ORF">J0X15_12520</name>
</gene>
<dbReference type="GO" id="GO:0008234">
    <property type="term" value="F:cysteine-type peptidase activity"/>
    <property type="evidence" value="ECO:0007669"/>
    <property type="project" value="UniProtKB-KW"/>
</dbReference>
<dbReference type="InterPro" id="IPR038765">
    <property type="entry name" value="Papain-like_cys_pep_sf"/>
</dbReference>
<dbReference type="PROSITE" id="PS51935">
    <property type="entry name" value="NLPC_P60"/>
    <property type="match status" value="1"/>
</dbReference>
<keyword evidence="3" id="KW-0378">Hydrolase</keyword>
<dbReference type="Gene3D" id="3.90.1720.10">
    <property type="entry name" value="endopeptidase domain like (from Nostoc punctiforme)"/>
    <property type="match status" value="1"/>
</dbReference>
<evidence type="ECO:0000256" key="2">
    <source>
        <dbReference type="ARBA" id="ARBA00022670"/>
    </source>
</evidence>
<protein>
    <submittedName>
        <fullName evidence="6">C40 family peptidase</fullName>
    </submittedName>
</protein>
<evidence type="ECO:0000256" key="3">
    <source>
        <dbReference type="ARBA" id="ARBA00022801"/>
    </source>
</evidence>
<keyword evidence="7" id="KW-1185">Reference proteome</keyword>
<reference evidence="6" key="1">
    <citation type="submission" date="2021-03" db="EMBL/GenBank/DDBJ databases">
        <title>Roseibium sp. CAU 1637 isolated from Incheon.</title>
        <authorList>
            <person name="Kim W."/>
        </authorList>
    </citation>
    <scope>NUCLEOTIDE SEQUENCE</scope>
    <source>
        <strain evidence="6">CAU 1637</strain>
    </source>
</reference>
<evidence type="ECO:0000313" key="7">
    <source>
        <dbReference type="Proteomes" id="UP000664779"/>
    </source>
</evidence>
<feature type="domain" description="NlpC/P60" evidence="5">
    <location>
        <begin position="8"/>
        <end position="152"/>
    </location>
</feature>
<comment type="similarity">
    <text evidence="1">Belongs to the peptidase C40 family.</text>
</comment>
<dbReference type="InterPro" id="IPR011929">
    <property type="entry name" value="Phage_pept_NlpC/P60"/>
</dbReference>